<dbReference type="PATRIC" id="fig|1227457.3.peg.454"/>
<protein>
    <recommendedName>
        <fullName evidence="1">Alpha-L-glutamate ligase-related protein ATP-grasp domain-containing protein</fullName>
    </recommendedName>
</protein>
<proteinExistence type="predicted"/>
<evidence type="ECO:0000259" key="1">
    <source>
        <dbReference type="Pfam" id="PF14397"/>
    </source>
</evidence>
<feature type="domain" description="Alpha-L-glutamate ligase-related protein ATP-grasp" evidence="1">
    <location>
        <begin position="79"/>
        <end position="311"/>
    </location>
</feature>
<dbReference type="EMBL" id="AOMF01000050">
    <property type="protein sequence ID" value="EMA56416.1"/>
    <property type="molecule type" value="Genomic_DNA"/>
</dbReference>
<dbReference type="eggNOG" id="arCOG10731">
    <property type="taxonomic scope" value="Archaea"/>
</dbReference>
<sequence length="334" mass="38076">MPLTRRLWLWRHGFLSSADVLYDLDETNYHRYLSSYQRERAAWLNGERSVAFDNKLLFHWMTEPFDDQRVETYGLLRNGRFHDLRLLRSNSEVSDTADAAEWVTERLREDGMLVLKPVTGGGGKDVRLCTYSDGRYFVNNEDHSQETFTDLVAGLDEYLVTERVEQTAYADELYPDAANTLRVLTIYDDEADEPYLAGVVHRIGTDRSAPLDNLVRGGVVADVDRETGKLGEAVRYLGAKEPVRYENHPDTGAQIIGTTVPGWAAIREQLLEMAATFSHAPYIGWDIIVTNDGEFTVIEGNNCSGVRVFQVHEPLLDDPRVRRFYERHGIIPSE</sequence>
<dbReference type="InterPro" id="IPR039523">
    <property type="entry name" value="RimK-rel_E_lig_ATP-grasp"/>
</dbReference>
<name>M0NEY9_9EURY</name>
<dbReference type="Proteomes" id="UP000011680">
    <property type="component" value="Unassembled WGS sequence"/>
</dbReference>
<evidence type="ECO:0000313" key="3">
    <source>
        <dbReference type="Proteomes" id="UP000011680"/>
    </source>
</evidence>
<dbReference type="Pfam" id="PF14397">
    <property type="entry name" value="ATPgrasp_ST"/>
    <property type="match status" value="1"/>
</dbReference>
<reference evidence="2 3" key="1">
    <citation type="journal article" date="2014" name="PLoS Genet.">
        <title>Phylogenetically driven sequencing of extremely halophilic archaea reveals strategies for static and dynamic osmo-response.</title>
        <authorList>
            <person name="Becker E.A."/>
            <person name="Seitzer P.M."/>
            <person name="Tritt A."/>
            <person name="Larsen D."/>
            <person name="Krusor M."/>
            <person name="Yao A.I."/>
            <person name="Wu D."/>
            <person name="Madern D."/>
            <person name="Eisen J.A."/>
            <person name="Darling A.E."/>
            <person name="Facciotti M.T."/>
        </authorList>
    </citation>
    <scope>NUCLEOTIDE SEQUENCE [LARGE SCALE GENOMIC DNA]</scope>
    <source>
        <strain evidence="2 3">JCM 13552</strain>
    </source>
</reference>
<dbReference type="RefSeq" id="WP_007737299.1">
    <property type="nucleotide sequence ID" value="NZ_AOMF01000050.1"/>
</dbReference>
<comment type="caution">
    <text evidence="2">The sequence shown here is derived from an EMBL/GenBank/DDBJ whole genome shotgun (WGS) entry which is preliminary data.</text>
</comment>
<dbReference type="SUPFAM" id="SSF56059">
    <property type="entry name" value="Glutathione synthetase ATP-binding domain-like"/>
    <property type="match status" value="1"/>
</dbReference>
<keyword evidence="3" id="KW-1185">Reference proteome</keyword>
<accession>M0NEY9</accession>
<organism evidence="2 3">
    <name type="scientific">Halococcus thailandensis JCM 13552</name>
    <dbReference type="NCBI Taxonomy" id="1227457"/>
    <lineage>
        <taxon>Archaea</taxon>
        <taxon>Methanobacteriati</taxon>
        <taxon>Methanobacteriota</taxon>
        <taxon>Stenosarchaea group</taxon>
        <taxon>Halobacteria</taxon>
        <taxon>Halobacteriales</taxon>
        <taxon>Halococcaceae</taxon>
        <taxon>Halococcus</taxon>
    </lineage>
</organism>
<gene>
    <name evidence="2" type="ORF">C451_02557</name>
</gene>
<dbReference type="STRING" id="1227457.C451_02557"/>
<dbReference type="AlphaFoldDB" id="M0NEY9"/>
<evidence type="ECO:0000313" key="2">
    <source>
        <dbReference type="EMBL" id="EMA56416.1"/>
    </source>
</evidence>